<proteinExistence type="predicted"/>
<dbReference type="EMBL" id="MGAL01000035">
    <property type="protein sequence ID" value="OGK47187.1"/>
    <property type="molecule type" value="Genomic_DNA"/>
</dbReference>
<comment type="caution">
    <text evidence="2">The sequence shown here is derived from an EMBL/GenBank/DDBJ whole genome shotgun (WGS) entry which is preliminary data.</text>
</comment>
<evidence type="ECO:0000313" key="3">
    <source>
        <dbReference type="Proteomes" id="UP000177141"/>
    </source>
</evidence>
<organism evidence="2 3">
    <name type="scientific">Candidatus Roizmanbacteria bacterium RIFCSPLOWO2_01_FULL_38_12</name>
    <dbReference type="NCBI Taxonomy" id="1802061"/>
    <lineage>
        <taxon>Bacteria</taxon>
        <taxon>Candidatus Roizmaniibacteriota</taxon>
    </lineage>
</organism>
<protein>
    <submittedName>
        <fullName evidence="2">Uncharacterized protein</fullName>
    </submittedName>
</protein>
<reference evidence="2 3" key="1">
    <citation type="journal article" date="2016" name="Nat. Commun.">
        <title>Thousands of microbial genomes shed light on interconnected biogeochemical processes in an aquifer system.</title>
        <authorList>
            <person name="Anantharaman K."/>
            <person name="Brown C.T."/>
            <person name="Hug L.A."/>
            <person name="Sharon I."/>
            <person name="Castelle C.J."/>
            <person name="Probst A.J."/>
            <person name="Thomas B.C."/>
            <person name="Singh A."/>
            <person name="Wilkins M.J."/>
            <person name="Karaoz U."/>
            <person name="Brodie E.L."/>
            <person name="Williams K.H."/>
            <person name="Hubbard S.S."/>
            <person name="Banfield J.F."/>
        </authorList>
    </citation>
    <scope>NUCLEOTIDE SEQUENCE [LARGE SCALE GENOMIC DNA]</scope>
</reference>
<evidence type="ECO:0000256" key="1">
    <source>
        <dbReference type="SAM" id="Phobius"/>
    </source>
</evidence>
<sequence length="192" mass="22367">MKKHINLFTNESNGEQLVKILKQLKSVAMPLFFICILLILLELVGFLYVNNRSAEYDKTLKTLSQFIEINSNFDSKIKFFIYKKKLIDDYLAQDAQGYVYYEKMKTVLAENMPYATLVEFQFDNTKTAEIILKLKNYEDLISFLNALETPEFLKNFTFVTIPSLDPTEFSSNETELNVTIQTQFEQDNGQKS</sequence>
<dbReference type="Proteomes" id="UP000177141">
    <property type="component" value="Unassembled WGS sequence"/>
</dbReference>
<keyword evidence="1" id="KW-0472">Membrane</keyword>
<keyword evidence="1" id="KW-0812">Transmembrane</keyword>
<feature type="transmembrane region" description="Helical" evidence="1">
    <location>
        <begin position="27"/>
        <end position="49"/>
    </location>
</feature>
<dbReference type="STRING" id="1802061.A3A93_04090"/>
<keyword evidence="1" id="KW-1133">Transmembrane helix</keyword>
<evidence type="ECO:0000313" key="2">
    <source>
        <dbReference type="EMBL" id="OGK47187.1"/>
    </source>
</evidence>
<gene>
    <name evidence="2" type="ORF">A3A93_04090</name>
</gene>
<dbReference type="AlphaFoldDB" id="A0A1F7IV14"/>
<accession>A0A1F7IV14</accession>
<name>A0A1F7IV14_9BACT</name>